<evidence type="ECO:0000313" key="5">
    <source>
        <dbReference type="EMBL" id="MBO1364345.1"/>
    </source>
</evidence>
<dbReference type="RefSeq" id="WP_107582974.1">
    <property type="nucleotide sequence ID" value="NZ_JAERMS010000051.1"/>
</dbReference>
<dbReference type="InterPro" id="IPR020449">
    <property type="entry name" value="Tscrpt_reg_AraC-type_HTH"/>
</dbReference>
<evidence type="ECO:0000259" key="4">
    <source>
        <dbReference type="PROSITE" id="PS01124"/>
    </source>
</evidence>
<dbReference type="PRINTS" id="PR00032">
    <property type="entry name" value="HTHARAC"/>
</dbReference>
<feature type="domain" description="HTH araC/xylS-type" evidence="4">
    <location>
        <begin position="201"/>
        <end position="299"/>
    </location>
</feature>
<keyword evidence="1" id="KW-0805">Transcription regulation</keyword>
<dbReference type="PROSITE" id="PS01124">
    <property type="entry name" value="HTH_ARAC_FAMILY_2"/>
    <property type="match status" value="1"/>
</dbReference>
<dbReference type="Pfam" id="PF12833">
    <property type="entry name" value="HTH_18"/>
    <property type="match status" value="1"/>
</dbReference>
<evidence type="ECO:0000256" key="1">
    <source>
        <dbReference type="ARBA" id="ARBA00023015"/>
    </source>
</evidence>
<dbReference type="PANTHER" id="PTHR43280">
    <property type="entry name" value="ARAC-FAMILY TRANSCRIPTIONAL REGULATOR"/>
    <property type="match status" value="1"/>
</dbReference>
<dbReference type="PANTHER" id="PTHR43280:SF32">
    <property type="entry name" value="TRANSCRIPTIONAL REGULATORY PROTEIN"/>
    <property type="match status" value="1"/>
</dbReference>
<gene>
    <name evidence="5" type="ORF">JHU38_11315</name>
</gene>
<sequence>MKKKPESLTFDRFQELLAPVHEGRPNDIFISKPLTVVGNVSHLLRQVIASQKLMQLEDYRIGMIMSGTVRANINLIEHELKANTLVFLTPGTIVEPIFVSPDFTLKGMAMSAETLHLAAENQLPGFLNGEQMDGHIKITEEQKDFADHLFSLLLKALLQQQMSTKVVHALIMAVLYDFDDLFMRQRSVNNSNKTRDRGVFEQFIHLVNLHSKQEHQLAFYADKLCLTERYLGTIIKNVSGITAKKWIDRSIIAAAQVMLKYSDLSVTEISMQLNFSNPSFFNKFFKRHKGCTPMDFRLQ</sequence>
<comment type="caution">
    <text evidence="5">The sequence shown here is derived from an EMBL/GenBank/DDBJ whole genome shotgun (WGS) entry which is preliminary data.</text>
</comment>
<dbReference type="SUPFAM" id="SSF46689">
    <property type="entry name" value="Homeodomain-like"/>
    <property type="match status" value="1"/>
</dbReference>
<organism evidence="5 6">
    <name type="scientific">Prevotella illustrans</name>
    <dbReference type="NCBI Taxonomy" id="2800387"/>
    <lineage>
        <taxon>Bacteria</taxon>
        <taxon>Pseudomonadati</taxon>
        <taxon>Bacteroidota</taxon>
        <taxon>Bacteroidia</taxon>
        <taxon>Bacteroidales</taxon>
        <taxon>Prevotellaceae</taxon>
        <taxon>Prevotella</taxon>
    </lineage>
</organism>
<keyword evidence="3" id="KW-0804">Transcription</keyword>
<dbReference type="SMART" id="SM00342">
    <property type="entry name" value="HTH_ARAC"/>
    <property type="match status" value="1"/>
</dbReference>
<reference evidence="5 6" key="1">
    <citation type="submission" date="2021-01" db="EMBL/GenBank/DDBJ databases">
        <title>Prevotella A2931 sp. nov.</title>
        <authorList>
            <person name="Buhl M."/>
            <person name="Oberhettinger P."/>
        </authorList>
    </citation>
    <scope>NUCLEOTIDE SEQUENCE [LARGE SCALE GENOMIC DNA]</scope>
    <source>
        <strain evidence="5 6">A2931</strain>
    </source>
</reference>
<name>A0ABS3M8B0_9BACT</name>
<dbReference type="InterPro" id="IPR009057">
    <property type="entry name" value="Homeodomain-like_sf"/>
</dbReference>
<evidence type="ECO:0000313" key="6">
    <source>
        <dbReference type="Proteomes" id="UP000664265"/>
    </source>
</evidence>
<protein>
    <submittedName>
        <fullName evidence="5">AraC family transcriptional regulator</fullName>
    </submittedName>
</protein>
<dbReference type="Proteomes" id="UP000664265">
    <property type="component" value="Unassembled WGS sequence"/>
</dbReference>
<dbReference type="InterPro" id="IPR018060">
    <property type="entry name" value="HTH_AraC"/>
</dbReference>
<dbReference type="EMBL" id="JAERMS010000051">
    <property type="protein sequence ID" value="MBO1364345.1"/>
    <property type="molecule type" value="Genomic_DNA"/>
</dbReference>
<proteinExistence type="predicted"/>
<dbReference type="Gene3D" id="1.10.10.60">
    <property type="entry name" value="Homeodomain-like"/>
    <property type="match status" value="1"/>
</dbReference>
<keyword evidence="6" id="KW-1185">Reference proteome</keyword>
<accession>A0ABS3M8B0</accession>
<evidence type="ECO:0000256" key="2">
    <source>
        <dbReference type="ARBA" id="ARBA00023125"/>
    </source>
</evidence>
<evidence type="ECO:0000256" key="3">
    <source>
        <dbReference type="ARBA" id="ARBA00023163"/>
    </source>
</evidence>
<keyword evidence="2" id="KW-0238">DNA-binding</keyword>